<evidence type="ECO:0000313" key="3">
    <source>
        <dbReference type="EMBL" id="CAB9519037.1"/>
    </source>
</evidence>
<dbReference type="EMBL" id="CAICTM010000981">
    <property type="protein sequence ID" value="CAB9519037.1"/>
    <property type="molecule type" value="Genomic_DNA"/>
</dbReference>
<evidence type="ECO:0000256" key="1">
    <source>
        <dbReference type="SAM" id="MobiDB-lite"/>
    </source>
</evidence>
<evidence type="ECO:0000313" key="4">
    <source>
        <dbReference type="Proteomes" id="UP001153069"/>
    </source>
</evidence>
<feature type="compositionally biased region" description="Polar residues" evidence="1">
    <location>
        <begin position="280"/>
        <end position="295"/>
    </location>
</feature>
<reference evidence="3" key="1">
    <citation type="submission" date="2020-06" db="EMBL/GenBank/DDBJ databases">
        <authorList>
            <consortium name="Plant Systems Biology data submission"/>
        </authorList>
    </citation>
    <scope>NUCLEOTIDE SEQUENCE</scope>
    <source>
        <strain evidence="3">D6</strain>
    </source>
</reference>
<evidence type="ECO:0000259" key="2">
    <source>
        <dbReference type="SMART" id="SM01126"/>
    </source>
</evidence>
<dbReference type="PANTHER" id="PTHR47163">
    <property type="entry name" value="DDE_TNP_IS1595 DOMAIN-CONTAINING PROTEIN"/>
    <property type="match status" value="1"/>
</dbReference>
<comment type="caution">
    <text evidence="3">The sequence shown here is derived from an EMBL/GenBank/DDBJ whole genome shotgun (WGS) entry which is preliminary data.</text>
</comment>
<dbReference type="SMART" id="SM01126">
    <property type="entry name" value="DDE_Tnp_IS1595"/>
    <property type="match status" value="1"/>
</dbReference>
<dbReference type="Pfam" id="PF12762">
    <property type="entry name" value="DDE_Tnp_IS1595"/>
    <property type="match status" value="1"/>
</dbReference>
<sequence>MYFLYLFICGTTYTAIRSMFQWSPNTVTDWFRFAQQLIGEMVLETMENYQIGGPGVEVEIDESKFGKRKYHYGHRVEGVWVFGGVERTPERKCFLVAVPDREKPTLEALVKDFILPGSIIVSDKFPSYEDLEGKEDFWYQHEVVSVCDLALVQTIIKQQRQQAHRHRATASHQSELEIAPPPSVRPRAIDEEEKEIEDKEYVHVDAAKKSGIESEAESEDYSFTEELELPTELRGLKEEDTEFEFEEDLEEELRSRGFTDLPVVLDPKSGKARLRMPTGAHNQLTSKTTGRGSHL</sequence>
<dbReference type="InterPro" id="IPR053164">
    <property type="entry name" value="IS1016-like_transposase"/>
</dbReference>
<organism evidence="3 4">
    <name type="scientific">Seminavis robusta</name>
    <dbReference type="NCBI Taxonomy" id="568900"/>
    <lineage>
        <taxon>Eukaryota</taxon>
        <taxon>Sar</taxon>
        <taxon>Stramenopiles</taxon>
        <taxon>Ochrophyta</taxon>
        <taxon>Bacillariophyta</taxon>
        <taxon>Bacillariophyceae</taxon>
        <taxon>Bacillariophycidae</taxon>
        <taxon>Naviculales</taxon>
        <taxon>Naviculaceae</taxon>
        <taxon>Seminavis</taxon>
    </lineage>
</organism>
<accession>A0A9N8ECR3</accession>
<dbReference type="InterPro" id="IPR024445">
    <property type="entry name" value="Tnp_ISXO2-like"/>
</dbReference>
<keyword evidence="4" id="KW-1185">Reference proteome</keyword>
<protein>
    <submittedName>
        <fullName evidence="3">Inherit from opiNOG: protein Hydra magnipapillata</fullName>
    </submittedName>
</protein>
<feature type="domain" description="ISXO2-like transposase" evidence="2">
    <location>
        <begin position="50"/>
        <end position="167"/>
    </location>
</feature>
<gene>
    <name evidence="3" type="ORF">SEMRO_983_G227790.1</name>
</gene>
<name>A0A9N8ECR3_9STRA</name>
<dbReference type="PANTHER" id="PTHR47163:SF2">
    <property type="entry name" value="SI:DKEY-17M8.2"/>
    <property type="match status" value="1"/>
</dbReference>
<dbReference type="OrthoDB" id="125216at2759"/>
<feature type="region of interest" description="Disordered" evidence="1">
    <location>
        <begin position="268"/>
        <end position="295"/>
    </location>
</feature>
<dbReference type="Proteomes" id="UP001153069">
    <property type="component" value="Unassembled WGS sequence"/>
</dbReference>
<dbReference type="AlphaFoldDB" id="A0A9N8ECR3"/>
<proteinExistence type="predicted"/>